<dbReference type="InterPro" id="IPR036397">
    <property type="entry name" value="RNaseH_sf"/>
</dbReference>
<reference evidence="1" key="1">
    <citation type="submission" date="2020-08" db="EMBL/GenBank/DDBJ databases">
        <title>Multicomponent nature underlies the extraordinary mechanical properties of spider dragline silk.</title>
        <authorList>
            <person name="Kono N."/>
            <person name="Nakamura H."/>
            <person name="Mori M."/>
            <person name="Yoshida Y."/>
            <person name="Ohtoshi R."/>
            <person name="Malay A.D."/>
            <person name="Moran D.A.P."/>
            <person name="Tomita M."/>
            <person name="Numata K."/>
            <person name="Arakawa K."/>
        </authorList>
    </citation>
    <scope>NUCLEOTIDE SEQUENCE</scope>
</reference>
<protein>
    <submittedName>
        <fullName evidence="1">Putative DD34D transposase</fullName>
    </submittedName>
</protein>
<dbReference type="InterPro" id="IPR052709">
    <property type="entry name" value="Transposase-MT_Hybrid"/>
</dbReference>
<evidence type="ECO:0000313" key="2">
    <source>
        <dbReference type="Proteomes" id="UP000887013"/>
    </source>
</evidence>
<dbReference type="Proteomes" id="UP000887013">
    <property type="component" value="Unassembled WGS sequence"/>
</dbReference>
<organism evidence="1 2">
    <name type="scientific">Nephila pilipes</name>
    <name type="common">Giant wood spider</name>
    <name type="synonym">Nephila maculata</name>
    <dbReference type="NCBI Taxonomy" id="299642"/>
    <lineage>
        <taxon>Eukaryota</taxon>
        <taxon>Metazoa</taxon>
        <taxon>Ecdysozoa</taxon>
        <taxon>Arthropoda</taxon>
        <taxon>Chelicerata</taxon>
        <taxon>Arachnida</taxon>
        <taxon>Araneae</taxon>
        <taxon>Araneomorphae</taxon>
        <taxon>Entelegynae</taxon>
        <taxon>Araneoidea</taxon>
        <taxon>Nephilidae</taxon>
        <taxon>Nephila</taxon>
    </lineage>
</organism>
<dbReference type="AlphaFoldDB" id="A0A8X6Q3R1"/>
<dbReference type="EMBL" id="BMAW01122315">
    <property type="protein sequence ID" value="GFT98375.1"/>
    <property type="molecule type" value="Genomic_DNA"/>
</dbReference>
<accession>A0A8X6Q3R1</accession>
<dbReference type="GO" id="GO:0003676">
    <property type="term" value="F:nucleic acid binding"/>
    <property type="evidence" value="ECO:0007669"/>
    <property type="project" value="InterPro"/>
</dbReference>
<dbReference type="PANTHER" id="PTHR46060">
    <property type="entry name" value="MARINER MOS1 TRANSPOSASE-LIKE PROTEIN"/>
    <property type="match status" value="1"/>
</dbReference>
<evidence type="ECO:0000313" key="1">
    <source>
        <dbReference type="EMBL" id="GFT98375.1"/>
    </source>
</evidence>
<comment type="caution">
    <text evidence="1">The sequence shown here is derived from an EMBL/GenBank/DDBJ whole genome shotgun (WGS) entry which is preliminary data.</text>
</comment>
<keyword evidence="2" id="KW-1185">Reference proteome</keyword>
<dbReference type="Gene3D" id="3.30.420.10">
    <property type="entry name" value="Ribonuclease H-like superfamily/Ribonuclease H"/>
    <property type="match status" value="1"/>
</dbReference>
<sequence>MSVIFLNVPCIAFLKICMNLVTKVLSIYRRLIEQLSPLTYWSSDLLENVITGDETWVSDYDSESKRQSFEWHTSALQRNGESEQVSCDVQAHHIFDIKFTVNSEFALLGQTVYSHFYLEDMKLLQGRVKHSRKNVANTYCLHHDNAPSHTDFIVTEILAKHVATTLPQPRLGNS</sequence>
<dbReference type="PANTHER" id="PTHR46060:SF1">
    <property type="entry name" value="MARINER MOS1 TRANSPOSASE-LIKE PROTEIN"/>
    <property type="match status" value="1"/>
</dbReference>
<proteinExistence type="predicted"/>
<gene>
    <name evidence="1" type="ORF">NPIL_485531</name>
</gene>
<name>A0A8X6Q3R1_NEPPI</name>